<protein>
    <submittedName>
        <fullName evidence="1">Kynurenine formamidase</fullName>
    </submittedName>
</protein>
<gene>
    <name evidence="1" type="ORF">HNQ61_002382</name>
</gene>
<dbReference type="InterPro" id="IPR007325">
    <property type="entry name" value="KFase/CYL"/>
</dbReference>
<organism evidence="1 2">
    <name type="scientific">Longimicrobium terrae</name>
    <dbReference type="NCBI Taxonomy" id="1639882"/>
    <lineage>
        <taxon>Bacteria</taxon>
        <taxon>Pseudomonadati</taxon>
        <taxon>Gemmatimonadota</taxon>
        <taxon>Longimicrobiia</taxon>
        <taxon>Longimicrobiales</taxon>
        <taxon>Longimicrobiaceae</taxon>
        <taxon>Longimicrobium</taxon>
    </lineage>
</organism>
<reference evidence="1 2" key="1">
    <citation type="submission" date="2020-08" db="EMBL/GenBank/DDBJ databases">
        <title>Genomic Encyclopedia of Type Strains, Phase IV (KMG-IV): sequencing the most valuable type-strain genomes for metagenomic binning, comparative biology and taxonomic classification.</title>
        <authorList>
            <person name="Goeker M."/>
        </authorList>
    </citation>
    <scope>NUCLEOTIDE SEQUENCE [LARGE SCALE GENOMIC DNA]</scope>
    <source>
        <strain evidence="1 2">DSM 29007</strain>
    </source>
</reference>
<name>A0A841GYA9_9BACT</name>
<dbReference type="InterPro" id="IPR037175">
    <property type="entry name" value="KFase_sf"/>
</dbReference>
<dbReference type="PANTHER" id="PTHR31118">
    <property type="entry name" value="CYCLASE-LIKE PROTEIN 2"/>
    <property type="match status" value="1"/>
</dbReference>
<proteinExistence type="predicted"/>
<dbReference type="PANTHER" id="PTHR31118:SF12">
    <property type="entry name" value="CYCLASE-LIKE PROTEIN 2"/>
    <property type="match status" value="1"/>
</dbReference>
<dbReference type="Pfam" id="PF04199">
    <property type="entry name" value="Cyclase"/>
    <property type="match status" value="1"/>
</dbReference>
<dbReference type="RefSeq" id="WP_170034681.1">
    <property type="nucleotide sequence ID" value="NZ_JABDTL010000001.1"/>
</dbReference>
<dbReference type="SUPFAM" id="SSF102198">
    <property type="entry name" value="Putative cyclase"/>
    <property type="match status" value="1"/>
</dbReference>
<dbReference type="Gene3D" id="3.50.30.50">
    <property type="entry name" value="Putative cyclase"/>
    <property type="match status" value="1"/>
</dbReference>
<dbReference type="AlphaFoldDB" id="A0A841GYA9"/>
<comment type="caution">
    <text evidence="1">The sequence shown here is derived from an EMBL/GenBank/DDBJ whole genome shotgun (WGS) entry which is preliminary data.</text>
</comment>
<accession>A0A841GYA9</accession>
<evidence type="ECO:0000313" key="1">
    <source>
        <dbReference type="EMBL" id="MBB6070761.1"/>
    </source>
</evidence>
<sequence length="267" mass="30565">MKTYDLSQPLNEQAPFWPYYPPFEVKYIKRKAEHGVNAQYIQTSNHMGTHLDAPRHFVTNGMTIDQIPMNWLCGPGVIVNLSDEMDELGLYTPEMIESRVEVKKGDILLLHTGWHRHAQWGDQADEEKYIHMHPGAHPDMVQWLLDKEIHIWGVDVVSTDHPMDLPIGRFLGKGMHGHCDRVRAAAEKKFGGPEAVARLFPDEDYQLTHNKLFGHNCMHIENLGGEISAPELQNRRLIIGCFPWKFQGGEAAFARVVAWDGEWPKDI</sequence>
<dbReference type="Proteomes" id="UP000582837">
    <property type="component" value="Unassembled WGS sequence"/>
</dbReference>
<dbReference type="GO" id="GO:0019441">
    <property type="term" value="P:L-tryptophan catabolic process to kynurenine"/>
    <property type="evidence" value="ECO:0007669"/>
    <property type="project" value="InterPro"/>
</dbReference>
<dbReference type="GO" id="GO:0004061">
    <property type="term" value="F:arylformamidase activity"/>
    <property type="evidence" value="ECO:0007669"/>
    <property type="project" value="InterPro"/>
</dbReference>
<evidence type="ECO:0000313" key="2">
    <source>
        <dbReference type="Proteomes" id="UP000582837"/>
    </source>
</evidence>
<dbReference type="EMBL" id="JACHIA010000005">
    <property type="protein sequence ID" value="MBB6070761.1"/>
    <property type="molecule type" value="Genomic_DNA"/>
</dbReference>
<keyword evidence="2" id="KW-1185">Reference proteome</keyword>